<name>A0ABV5IQL8_9ACTN</name>
<protein>
    <submittedName>
        <fullName evidence="1">Uncharacterized protein</fullName>
    </submittedName>
</protein>
<sequence>MPIDYTFETFNDLRLPQPLNADVAASMVKHSDLTSADVVFAAGGGTDAERHALTWLLATYVPQPYKKATNHQILPLTAASVGQVVLAYDANRRATATLVGRGLPAGLEPPYREPAQLTQWLKDTYALAGITGQWTGEQLIKLHTALGLVPEADRPALRGVLIQRVAALQSQDGHDKGKFSYERGPWAGSLGTLKLADAIFAEDGIGFFGGLTSRACLPSVRGILHEVGHAVESASCRNEARNNAAWVVESTGGRQYRAPEHVPDNLVTEAIQLDTDNEALGELGTGLPNATARAEFDTLCDTIEKIQSWITSAENGTFQQEGVFSEVKSHLAQALTLNIWQTYRQEIVRWCDAQIREARWRTKFVTPRGNNITPCLRDFVQFVHDGGVGTNLTPYAQTSYGELFAEAYSFWLADPDAVERHDRRLRQYFDRAAYRVGD</sequence>
<organism evidence="1 2">
    <name type="scientific">Nonomuraea spiralis</name>
    <dbReference type="NCBI Taxonomy" id="46182"/>
    <lineage>
        <taxon>Bacteria</taxon>
        <taxon>Bacillati</taxon>
        <taxon>Actinomycetota</taxon>
        <taxon>Actinomycetes</taxon>
        <taxon>Streptosporangiales</taxon>
        <taxon>Streptosporangiaceae</taxon>
        <taxon>Nonomuraea</taxon>
    </lineage>
</organism>
<proteinExistence type="predicted"/>
<comment type="caution">
    <text evidence="1">The sequence shown here is derived from an EMBL/GenBank/DDBJ whole genome shotgun (WGS) entry which is preliminary data.</text>
</comment>
<keyword evidence="2" id="KW-1185">Reference proteome</keyword>
<evidence type="ECO:0000313" key="2">
    <source>
        <dbReference type="Proteomes" id="UP001589647"/>
    </source>
</evidence>
<dbReference type="RefSeq" id="WP_189653410.1">
    <property type="nucleotide sequence ID" value="NZ_BMRC01000040.1"/>
</dbReference>
<gene>
    <name evidence="1" type="ORF">ACFFV7_36900</name>
</gene>
<dbReference type="EMBL" id="JBHMEI010000040">
    <property type="protein sequence ID" value="MFB9206817.1"/>
    <property type="molecule type" value="Genomic_DNA"/>
</dbReference>
<reference evidence="1 2" key="1">
    <citation type="submission" date="2024-09" db="EMBL/GenBank/DDBJ databases">
        <authorList>
            <person name="Sun Q."/>
            <person name="Mori K."/>
        </authorList>
    </citation>
    <scope>NUCLEOTIDE SEQUENCE [LARGE SCALE GENOMIC DNA]</scope>
    <source>
        <strain evidence="1 2">CCM 3426</strain>
    </source>
</reference>
<accession>A0ABV5IQL8</accession>
<evidence type="ECO:0000313" key="1">
    <source>
        <dbReference type="EMBL" id="MFB9206817.1"/>
    </source>
</evidence>
<dbReference type="Proteomes" id="UP001589647">
    <property type="component" value="Unassembled WGS sequence"/>
</dbReference>